<keyword evidence="3" id="KW-0378">Hydrolase</keyword>
<keyword evidence="2" id="KW-0645">Protease</keyword>
<evidence type="ECO:0000256" key="4">
    <source>
        <dbReference type="ARBA" id="ARBA00022825"/>
    </source>
</evidence>
<organism evidence="5 6">
    <name type="scientific">Bifidobacterium asteroides</name>
    <dbReference type="NCBI Taxonomy" id="1684"/>
    <lineage>
        <taxon>Bacteria</taxon>
        <taxon>Bacillati</taxon>
        <taxon>Actinomycetota</taxon>
        <taxon>Actinomycetes</taxon>
        <taxon>Bifidobacteriales</taxon>
        <taxon>Bifidobacteriaceae</taxon>
        <taxon>Bifidobacterium</taxon>
    </lineage>
</organism>
<comment type="caution">
    <text evidence="5">The sequence shown here is derived from an EMBL/GenBank/DDBJ whole genome shotgun (WGS) entry which is preliminary data.</text>
</comment>
<dbReference type="SUPFAM" id="SSF52317">
    <property type="entry name" value="Class I glutamine amidotransferase-like"/>
    <property type="match status" value="1"/>
</dbReference>
<evidence type="ECO:0000256" key="2">
    <source>
        <dbReference type="ARBA" id="ARBA00022670"/>
    </source>
</evidence>
<evidence type="ECO:0000256" key="1">
    <source>
        <dbReference type="ARBA" id="ARBA00006534"/>
    </source>
</evidence>
<keyword evidence="4" id="KW-0720">Serine protease</keyword>
<accession>A0A0F4KU15</accession>
<dbReference type="EMBL" id="JWME01000011">
    <property type="protein sequence ID" value="KJY49905.1"/>
    <property type="molecule type" value="Genomic_DNA"/>
</dbReference>
<name>A0A0F4KU15_9BIFI</name>
<dbReference type="PANTHER" id="PTHR20842">
    <property type="entry name" value="PROTEASE S51 ALPHA-ASPARTYL DIPEPTIDASE"/>
    <property type="match status" value="1"/>
</dbReference>
<dbReference type="AlphaFoldDB" id="A0A0F4KU15"/>
<gene>
    <name evidence="5" type="ORF">JF69_12180</name>
</gene>
<dbReference type="PANTHER" id="PTHR20842:SF0">
    <property type="entry name" value="ALPHA-ASPARTYL DIPEPTIDASE"/>
    <property type="match status" value="1"/>
</dbReference>
<evidence type="ECO:0000256" key="3">
    <source>
        <dbReference type="ARBA" id="ARBA00022801"/>
    </source>
</evidence>
<comment type="similarity">
    <text evidence="1">Belongs to the peptidase S51 family.</text>
</comment>
<dbReference type="Pfam" id="PF03575">
    <property type="entry name" value="Peptidase_S51"/>
    <property type="match status" value="1"/>
</dbReference>
<evidence type="ECO:0000313" key="5">
    <source>
        <dbReference type="EMBL" id="KJY49905.1"/>
    </source>
</evidence>
<dbReference type="GO" id="GO:0008236">
    <property type="term" value="F:serine-type peptidase activity"/>
    <property type="evidence" value="ECO:0007669"/>
    <property type="project" value="UniProtKB-KW"/>
</dbReference>
<dbReference type="InterPro" id="IPR005320">
    <property type="entry name" value="Peptidase_S51"/>
</dbReference>
<proteinExistence type="inferred from homology"/>
<dbReference type="InterPro" id="IPR029062">
    <property type="entry name" value="Class_I_gatase-like"/>
</dbReference>
<sequence length="203" mass="22116">MRRLLLTSSFSATADRLPAFLEGSPKNHTVAFIPTANLPQRSDGYVQEARQAFTDMGCRIDDLEVSTADPETIRRSLEEDDLIYLSGGNTFFLLQELRRSGAADLIRQQVDQGKPYIGESAGAVVTGPDIGFLDAMDPRSAAPDLDSTAGLGLVDFRLLPHLDSEPFAEVTRKILDRYGDDAPMVAISNTQDVAVRGQCLTIL</sequence>
<evidence type="ECO:0000313" key="6">
    <source>
        <dbReference type="Proteomes" id="UP000033648"/>
    </source>
</evidence>
<protein>
    <submittedName>
        <fullName evidence="5">Peptidase, S51 family</fullName>
    </submittedName>
</protein>
<dbReference type="Gene3D" id="3.40.50.880">
    <property type="match status" value="1"/>
</dbReference>
<dbReference type="PATRIC" id="fig|1684.4.peg.1309"/>
<reference evidence="5 6" key="1">
    <citation type="submission" date="2014-12" db="EMBL/GenBank/DDBJ databases">
        <title>Comparative genomics of the lactic acid bacteria isolated from the honey bee gut.</title>
        <authorList>
            <person name="Ellegaard K.M."/>
            <person name="Tamarit D."/>
            <person name="Javelind E."/>
            <person name="Olofsson T."/>
            <person name="Andersson S.G."/>
            <person name="Vasquez A."/>
        </authorList>
    </citation>
    <scope>NUCLEOTIDE SEQUENCE [LARGE SCALE GENOMIC DNA]</scope>
    <source>
        <strain evidence="5 6">Bin2</strain>
    </source>
</reference>
<dbReference type="GO" id="GO:0006508">
    <property type="term" value="P:proteolysis"/>
    <property type="evidence" value="ECO:0007669"/>
    <property type="project" value="UniProtKB-KW"/>
</dbReference>
<dbReference type="Proteomes" id="UP000033648">
    <property type="component" value="Unassembled WGS sequence"/>
</dbReference>